<dbReference type="GO" id="GO:0004331">
    <property type="term" value="F:fructose-2,6-bisphosphate 2-phosphatase activity"/>
    <property type="evidence" value="ECO:0007669"/>
    <property type="project" value="TreeGrafter"/>
</dbReference>
<dbReference type="PROSITE" id="PS00175">
    <property type="entry name" value="PG_MUTASE"/>
    <property type="match status" value="1"/>
</dbReference>
<evidence type="ECO:0000313" key="3">
    <source>
        <dbReference type="EMBL" id="GMM36947.1"/>
    </source>
</evidence>
<evidence type="ECO:0000256" key="1">
    <source>
        <dbReference type="ARBA" id="ARBA00022801"/>
    </source>
</evidence>
<keyword evidence="1" id="KW-0378">Hydrolase</keyword>
<dbReference type="GeneID" id="90074922"/>
<dbReference type="InterPro" id="IPR013078">
    <property type="entry name" value="His_Pase_superF_clade-1"/>
</dbReference>
<gene>
    <name evidence="3" type="ORF">DASC09_042720</name>
</gene>
<dbReference type="InterPro" id="IPR029033">
    <property type="entry name" value="His_PPase_superfam"/>
</dbReference>
<dbReference type="AlphaFoldDB" id="A0AAV5QQS0"/>
<feature type="binding site" evidence="2">
    <location>
        <position position="80"/>
    </location>
    <ligand>
        <name>substrate</name>
    </ligand>
</feature>
<dbReference type="InterPro" id="IPR001345">
    <property type="entry name" value="PG/BPGM_mutase_AS"/>
</dbReference>
<accession>A0AAV5QQS0</accession>
<dbReference type="InterPro" id="IPR051695">
    <property type="entry name" value="Phosphoglycerate_Mutase"/>
</dbReference>
<evidence type="ECO:0000313" key="4">
    <source>
        <dbReference type="Proteomes" id="UP001360560"/>
    </source>
</evidence>
<dbReference type="GO" id="GO:0045820">
    <property type="term" value="P:negative regulation of glycolytic process"/>
    <property type="evidence" value="ECO:0007669"/>
    <property type="project" value="TreeGrafter"/>
</dbReference>
<sequence length="318" mass="35145">MTQLDPSLFLASTDSLNNTDPAILRLFLVRHGQTNANKNNILQGHLNTSLNLQGHSQAQLCGSRFQQVKVDKVWSSDLRRCLQTLWGIVVGGDVKVDETTQNNEFAVEQLVEKLEAAAMENNGKFEADKDPETGEIAGDYGSLDEDISRVKGDGSDSGSRTPISISNKFRERSMGPIEGRHIDDALKYAVANGKNSYRDFGESKHDFCDRLFGEVEQNVVDIVANDDSTKNCLLITHGGSIRALINHFANDLQYNMNPKLIPTDDVVKIVYNTSITVIDVFKKDVKDGKLGLKSGIIQVVGDTKHLGSQVEVKDQRIR</sequence>
<keyword evidence="4" id="KW-1185">Reference proteome</keyword>
<name>A0AAV5QQS0_9ASCO</name>
<proteinExistence type="predicted"/>
<dbReference type="GO" id="GO:0043456">
    <property type="term" value="P:regulation of pentose-phosphate shunt"/>
    <property type="evidence" value="ECO:0007669"/>
    <property type="project" value="TreeGrafter"/>
</dbReference>
<dbReference type="SUPFAM" id="SSF53254">
    <property type="entry name" value="Phosphoglycerate mutase-like"/>
    <property type="match status" value="1"/>
</dbReference>
<dbReference type="PANTHER" id="PTHR46517:SF1">
    <property type="entry name" value="FRUCTOSE-2,6-BISPHOSPHATASE TIGAR"/>
    <property type="match status" value="1"/>
</dbReference>
<dbReference type="Proteomes" id="UP001360560">
    <property type="component" value="Unassembled WGS sequence"/>
</dbReference>
<protein>
    <submittedName>
        <fullName evidence="3">Phosphoglycerate mutase</fullName>
    </submittedName>
</protein>
<organism evidence="3 4">
    <name type="scientific">Saccharomycopsis crataegensis</name>
    <dbReference type="NCBI Taxonomy" id="43959"/>
    <lineage>
        <taxon>Eukaryota</taxon>
        <taxon>Fungi</taxon>
        <taxon>Dikarya</taxon>
        <taxon>Ascomycota</taxon>
        <taxon>Saccharomycotina</taxon>
        <taxon>Saccharomycetes</taxon>
        <taxon>Saccharomycopsidaceae</taxon>
        <taxon>Saccharomycopsis</taxon>
    </lineage>
</organism>
<dbReference type="CDD" id="cd07067">
    <property type="entry name" value="HP_PGM_like"/>
    <property type="match status" value="1"/>
</dbReference>
<evidence type="ECO:0000256" key="2">
    <source>
        <dbReference type="PIRSR" id="PIRSR613078-2"/>
    </source>
</evidence>
<dbReference type="GO" id="GO:0005829">
    <property type="term" value="C:cytosol"/>
    <property type="evidence" value="ECO:0007669"/>
    <property type="project" value="TreeGrafter"/>
</dbReference>
<dbReference type="Gene3D" id="3.40.50.1240">
    <property type="entry name" value="Phosphoglycerate mutase-like"/>
    <property type="match status" value="1"/>
</dbReference>
<comment type="caution">
    <text evidence="3">The sequence shown here is derived from an EMBL/GenBank/DDBJ whole genome shotgun (WGS) entry which is preliminary data.</text>
</comment>
<dbReference type="EMBL" id="BTFZ01000011">
    <property type="protein sequence ID" value="GMM36947.1"/>
    <property type="molecule type" value="Genomic_DNA"/>
</dbReference>
<feature type="binding site" evidence="2">
    <location>
        <begin position="30"/>
        <end position="37"/>
    </location>
    <ligand>
        <name>substrate</name>
    </ligand>
</feature>
<dbReference type="SMART" id="SM00855">
    <property type="entry name" value="PGAM"/>
    <property type="match status" value="1"/>
</dbReference>
<reference evidence="3 4" key="1">
    <citation type="journal article" date="2023" name="Elife">
        <title>Identification of key yeast species and microbe-microbe interactions impacting larval growth of Drosophila in the wild.</title>
        <authorList>
            <person name="Mure A."/>
            <person name="Sugiura Y."/>
            <person name="Maeda R."/>
            <person name="Honda K."/>
            <person name="Sakurai N."/>
            <person name="Takahashi Y."/>
            <person name="Watada M."/>
            <person name="Katoh T."/>
            <person name="Gotoh A."/>
            <person name="Gotoh Y."/>
            <person name="Taniguchi I."/>
            <person name="Nakamura K."/>
            <person name="Hayashi T."/>
            <person name="Katayama T."/>
            <person name="Uemura T."/>
            <person name="Hattori Y."/>
        </authorList>
    </citation>
    <scope>NUCLEOTIDE SEQUENCE [LARGE SCALE GENOMIC DNA]</scope>
    <source>
        <strain evidence="3 4">SC-9</strain>
    </source>
</reference>
<dbReference type="RefSeq" id="XP_064853943.1">
    <property type="nucleotide sequence ID" value="XM_064997871.1"/>
</dbReference>
<dbReference type="PANTHER" id="PTHR46517">
    <property type="entry name" value="FRUCTOSE-2,6-BISPHOSPHATASE TIGAR"/>
    <property type="match status" value="1"/>
</dbReference>
<dbReference type="Pfam" id="PF00300">
    <property type="entry name" value="His_Phos_1"/>
    <property type="match status" value="2"/>
</dbReference>